<dbReference type="Proteomes" id="UP000236752">
    <property type="component" value="Unassembled WGS sequence"/>
</dbReference>
<evidence type="ECO:0000313" key="3">
    <source>
        <dbReference type="EMBL" id="SEF72534.1"/>
    </source>
</evidence>
<dbReference type="OrthoDB" id="7846016at2"/>
<dbReference type="AlphaFoldDB" id="A0A1H5UC01"/>
<keyword evidence="2" id="KW-0812">Transmembrane</keyword>
<dbReference type="RefSeq" id="WP_146064507.1">
    <property type="nucleotide sequence ID" value="NZ_FNUZ01000001.1"/>
</dbReference>
<keyword evidence="4" id="KW-1185">Reference proteome</keyword>
<organism evidence="3 4">
    <name type="scientific">Thalassococcus halodurans</name>
    <dbReference type="NCBI Taxonomy" id="373675"/>
    <lineage>
        <taxon>Bacteria</taxon>
        <taxon>Pseudomonadati</taxon>
        <taxon>Pseudomonadota</taxon>
        <taxon>Alphaproteobacteria</taxon>
        <taxon>Rhodobacterales</taxon>
        <taxon>Roseobacteraceae</taxon>
        <taxon>Thalassococcus</taxon>
    </lineage>
</organism>
<gene>
    <name evidence="3" type="ORF">SAMN04488045_0946</name>
</gene>
<feature type="coiled-coil region" evidence="1">
    <location>
        <begin position="179"/>
        <end position="206"/>
    </location>
</feature>
<evidence type="ECO:0000256" key="2">
    <source>
        <dbReference type="SAM" id="Phobius"/>
    </source>
</evidence>
<accession>A0A1H5UC01</accession>
<evidence type="ECO:0000313" key="4">
    <source>
        <dbReference type="Proteomes" id="UP000236752"/>
    </source>
</evidence>
<keyword evidence="2" id="KW-0472">Membrane</keyword>
<evidence type="ECO:0000256" key="1">
    <source>
        <dbReference type="SAM" id="Coils"/>
    </source>
</evidence>
<protein>
    <recommendedName>
        <fullName evidence="5">DUF4274 domain-containing protein</fullName>
    </recommendedName>
</protein>
<sequence>MRRFCIRGVVLGIAVFPAAFLLSLATETRVTLVQTVGAFGLIAFFFLLASVAIHFSSLSRKRHATTPEDPQPVALLTGRARRALQATLPPVDEQRQAVDQHLQRHGTINTHAVFGKEPESRDSAITRVVRLIADTWHAPTTAQMTPDQVTDIFVLEKLLRASPEEAGALAQMFRDPSRVLEIRDQIAALARQRAQYEQQRDAFSASWTLWRTQTVNLSPLSLIDDLAAMAHPDPDLWHKVIKDHDPDDKTQRDAALWCALQPDCDRASVALFLARIAAQSTLVYAAETGDRVYLDGVHQVIRQWNEAMYQHHDLALDPPEAVLDAAKDFHQALADVADILEQPEWPMPKSAFTEYAGRMPLPRSAWDIADGGLMRKPVVSDYMI</sequence>
<proteinExistence type="predicted"/>
<dbReference type="EMBL" id="FNUZ01000001">
    <property type="protein sequence ID" value="SEF72534.1"/>
    <property type="molecule type" value="Genomic_DNA"/>
</dbReference>
<keyword evidence="2" id="KW-1133">Transmembrane helix</keyword>
<reference evidence="3 4" key="1">
    <citation type="submission" date="2016-10" db="EMBL/GenBank/DDBJ databases">
        <authorList>
            <person name="de Groot N.N."/>
        </authorList>
    </citation>
    <scope>NUCLEOTIDE SEQUENCE [LARGE SCALE GENOMIC DNA]</scope>
    <source>
        <strain evidence="3 4">DSM 26915</strain>
    </source>
</reference>
<name>A0A1H5UC01_9RHOB</name>
<feature type="transmembrane region" description="Helical" evidence="2">
    <location>
        <begin position="35"/>
        <end position="55"/>
    </location>
</feature>
<keyword evidence="1" id="KW-0175">Coiled coil</keyword>
<evidence type="ECO:0008006" key="5">
    <source>
        <dbReference type="Google" id="ProtNLM"/>
    </source>
</evidence>